<dbReference type="SUPFAM" id="SSF52172">
    <property type="entry name" value="CheY-like"/>
    <property type="match status" value="1"/>
</dbReference>
<dbReference type="Pfam" id="PF00072">
    <property type="entry name" value="Response_reg"/>
    <property type="match status" value="1"/>
</dbReference>
<evidence type="ECO:0000256" key="2">
    <source>
        <dbReference type="PROSITE-ProRule" id="PRU00169"/>
    </source>
</evidence>
<gene>
    <name evidence="4" type="ORF">A3G33_04455</name>
</gene>
<dbReference type="AlphaFoldDB" id="A0A1G1KQK7"/>
<dbReference type="PANTHER" id="PTHR44591:SF3">
    <property type="entry name" value="RESPONSE REGULATORY DOMAIN-CONTAINING PROTEIN"/>
    <property type="match status" value="1"/>
</dbReference>
<dbReference type="InterPro" id="IPR011006">
    <property type="entry name" value="CheY-like_superfamily"/>
</dbReference>
<feature type="modified residue" description="4-aspartylphosphate" evidence="2">
    <location>
        <position position="53"/>
    </location>
</feature>
<name>A0A1G1KQK7_9BACT</name>
<evidence type="ECO:0000259" key="3">
    <source>
        <dbReference type="PROSITE" id="PS50110"/>
    </source>
</evidence>
<evidence type="ECO:0000313" key="5">
    <source>
        <dbReference type="Proteomes" id="UP000178187"/>
    </source>
</evidence>
<evidence type="ECO:0000313" key="4">
    <source>
        <dbReference type="EMBL" id="OGW95186.1"/>
    </source>
</evidence>
<comment type="caution">
    <text evidence="4">The sequence shown here is derived from an EMBL/GenBank/DDBJ whole genome shotgun (WGS) entry which is preliminary data.</text>
</comment>
<dbReference type="InterPro" id="IPR001789">
    <property type="entry name" value="Sig_transdc_resp-reg_receiver"/>
</dbReference>
<dbReference type="Gene3D" id="3.40.50.2300">
    <property type="match status" value="1"/>
</dbReference>
<dbReference type="PANTHER" id="PTHR44591">
    <property type="entry name" value="STRESS RESPONSE REGULATOR PROTEIN 1"/>
    <property type="match status" value="1"/>
</dbReference>
<evidence type="ECO:0000256" key="1">
    <source>
        <dbReference type="ARBA" id="ARBA00022553"/>
    </source>
</evidence>
<dbReference type="EMBL" id="MHFR01000068">
    <property type="protein sequence ID" value="OGW95186.1"/>
    <property type="molecule type" value="Genomic_DNA"/>
</dbReference>
<protein>
    <recommendedName>
        <fullName evidence="3">Response regulatory domain-containing protein</fullName>
    </recommendedName>
</protein>
<feature type="domain" description="Response regulatory" evidence="3">
    <location>
        <begin position="4"/>
        <end position="118"/>
    </location>
</feature>
<sequence>MPTKLLVVDDENGILEEVKTFFEEEGFRVFVAESGEEGIEILKREKPEVMLLDMKLPDMSGLLVLKICKESSPLTKVIVNTGYVDQLLIDQAEELGRDIFLQKPFDLQVLKGEVDRLLGI</sequence>
<dbReference type="GO" id="GO:0000160">
    <property type="term" value="P:phosphorelay signal transduction system"/>
    <property type="evidence" value="ECO:0007669"/>
    <property type="project" value="InterPro"/>
</dbReference>
<proteinExistence type="predicted"/>
<dbReference type="PROSITE" id="PS50110">
    <property type="entry name" value="RESPONSE_REGULATORY"/>
    <property type="match status" value="1"/>
</dbReference>
<dbReference type="Proteomes" id="UP000178187">
    <property type="component" value="Unassembled WGS sequence"/>
</dbReference>
<dbReference type="SMART" id="SM00448">
    <property type="entry name" value="REC"/>
    <property type="match status" value="1"/>
</dbReference>
<organism evidence="4 5">
    <name type="scientific">Candidatus Danuiimicrobium aquiferis</name>
    <dbReference type="NCBI Taxonomy" id="1801832"/>
    <lineage>
        <taxon>Bacteria</taxon>
        <taxon>Pseudomonadati</taxon>
        <taxon>Candidatus Omnitrophota</taxon>
        <taxon>Candidatus Danuiimicrobium</taxon>
    </lineage>
</organism>
<dbReference type="InterPro" id="IPR050595">
    <property type="entry name" value="Bact_response_regulator"/>
</dbReference>
<accession>A0A1G1KQK7</accession>
<reference evidence="4 5" key="1">
    <citation type="journal article" date="2016" name="Nat. Commun.">
        <title>Thousands of microbial genomes shed light on interconnected biogeochemical processes in an aquifer system.</title>
        <authorList>
            <person name="Anantharaman K."/>
            <person name="Brown C.T."/>
            <person name="Hug L.A."/>
            <person name="Sharon I."/>
            <person name="Castelle C.J."/>
            <person name="Probst A.J."/>
            <person name="Thomas B.C."/>
            <person name="Singh A."/>
            <person name="Wilkins M.J."/>
            <person name="Karaoz U."/>
            <person name="Brodie E.L."/>
            <person name="Williams K.H."/>
            <person name="Hubbard S.S."/>
            <person name="Banfield J.F."/>
        </authorList>
    </citation>
    <scope>NUCLEOTIDE SEQUENCE [LARGE SCALE GENOMIC DNA]</scope>
</reference>
<keyword evidence="1 2" id="KW-0597">Phosphoprotein</keyword>